<dbReference type="InterPro" id="IPR017853">
    <property type="entry name" value="GH"/>
</dbReference>
<name>A0A2K1QIW3_9PEZI</name>
<keyword evidence="3 4" id="KW-0326">Glycosidase</keyword>
<keyword evidence="5" id="KW-0732">Signal</keyword>
<evidence type="ECO:0000256" key="2">
    <source>
        <dbReference type="ARBA" id="ARBA00022801"/>
    </source>
</evidence>
<dbReference type="Pfam" id="PF00150">
    <property type="entry name" value="Cellulase"/>
    <property type="match status" value="1"/>
</dbReference>
<dbReference type="GO" id="GO:0016740">
    <property type="term" value="F:transferase activity"/>
    <property type="evidence" value="ECO:0007669"/>
    <property type="project" value="UniProtKB-KW"/>
</dbReference>
<comment type="caution">
    <text evidence="7">The sequence shown here is derived from an EMBL/GenBank/DDBJ whole genome shotgun (WGS) entry which is preliminary data.</text>
</comment>
<feature type="chain" id="PRO_5014433831" evidence="5">
    <location>
        <begin position="20"/>
        <end position="426"/>
    </location>
</feature>
<evidence type="ECO:0000256" key="1">
    <source>
        <dbReference type="ARBA" id="ARBA00005641"/>
    </source>
</evidence>
<protein>
    <submittedName>
        <fullName evidence="7">Sterol 3-beta-glucosyltransferase</fullName>
    </submittedName>
</protein>
<keyword evidence="7" id="KW-0808">Transferase</keyword>
<dbReference type="PANTHER" id="PTHR31263:SF0">
    <property type="entry name" value="CELLULASE FAMILY PROTEIN (AFU_ORTHOLOGUE AFUA_5G14560)"/>
    <property type="match status" value="1"/>
</dbReference>
<evidence type="ECO:0000259" key="6">
    <source>
        <dbReference type="Pfam" id="PF00150"/>
    </source>
</evidence>
<feature type="domain" description="Glycoside hydrolase family 5" evidence="6">
    <location>
        <begin position="125"/>
        <end position="382"/>
    </location>
</feature>
<dbReference type="Proteomes" id="UP000243797">
    <property type="component" value="Unassembled WGS sequence"/>
</dbReference>
<feature type="signal peptide" evidence="5">
    <location>
        <begin position="1"/>
        <end position="19"/>
    </location>
</feature>
<dbReference type="InParanoid" id="A0A2K1QIW3"/>
<dbReference type="OrthoDB" id="442731at2759"/>
<dbReference type="GO" id="GO:0000272">
    <property type="term" value="P:polysaccharide catabolic process"/>
    <property type="evidence" value="ECO:0007669"/>
    <property type="project" value="InterPro"/>
</dbReference>
<evidence type="ECO:0000256" key="3">
    <source>
        <dbReference type="ARBA" id="ARBA00023295"/>
    </source>
</evidence>
<dbReference type="PANTHER" id="PTHR31263">
    <property type="entry name" value="CELLULASE FAMILY PROTEIN (AFU_ORTHOLOGUE AFUA_5G14560)"/>
    <property type="match status" value="1"/>
</dbReference>
<organism evidence="7 8">
    <name type="scientific">Sphaceloma murrayae</name>
    <dbReference type="NCBI Taxonomy" id="2082308"/>
    <lineage>
        <taxon>Eukaryota</taxon>
        <taxon>Fungi</taxon>
        <taxon>Dikarya</taxon>
        <taxon>Ascomycota</taxon>
        <taxon>Pezizomycotina</taxon>
        <taxon>Dothideomycetes</taxon>
        <taxon>Dothideomycetidae</taxon>
        <taxon>Myriangiales</taxon>
        <taxon>Elsinoaceae</taxon>
        <taxon>Sphaceloma</taxon>
    </lineage>
</organism>
<comment type="similarity">
    <text evidence="1 4">Belongs to the glycosyl hydrolase 5 (cellulase A) family.</text>
</comment>
<evidence type="ECO:0000256" key="5">
    <source>
        <dbReference type="SAM" id="SignalP"/>
    </source>
</evidence>
<accession>A0A2K1QIW3</accession>
<gene>
    <name evidence="7" type="ORF">CAC42_2012</name>
</gene>
<evidence type="ECO:0000313" key="8">
    <source>
        <dbReference type="Proteomes" id="UP000243797"/>
    </source>
</evidence>
<dbReference type="EMBL" id="NKHZ01000081">
    <property type="protein sequence ID" value="PNS14783.1"/>
    <property type="molecule type" value="Genomic_DNA"/>
</dbReference>
<dbReference type="SUPFAM" id="SSF51445">
    <property type="entry name" value="(Trans)glycosidases"/>
    <property type="match status" value="1"/>
</dbReference>
<dbReference type="AlphaFoldDB" id="A0A2K1QIW3"/>
<dbReference type="InterPro" id="IPR001547">
    <property type="entry name" value="Glyco_hydro_5"/>
</dbReference>
<dbReference type="STRING" id="2082308.A0A2K1QIW3"/>
<evidence type="ECO:0000256" key="4">
    <source>
        <dbReference type="RuleBase" id="RU361153"/>
    </source>
</evidence>
<dbReference type="GO" id="GO:0004553">
    <property type="term" value="F:hydrolase activity, hydrolyzing O-glycosyl compounds"/>
    <property type="evidence" value="ECO:0007669"/>
    <property type="project" value="InterPro"/>
</dbReference>
<sequence length="426" mass="47589">MKSLTQLLPLLSLISPSTSHPLSQRAPSLHLPLRTSGRDILDSSSAPVLFAGTNWPGHQEAMIPEGLQYASISSIVAWLPRLGLNTVRLTYATEMIDDILSASPDQSLRATLIKALGPENGTVVLGQILANNPDFTAETTRLEVFDAVAREVAAQGIMLHLDNHVSKAGWCCGLNDGNGWFGEANFPVENWVRGWGYIAGHAAKNWPSFVGAGLRNELRDAEVAEPVDWYTWYERMTAAARAVHAAAPEALIFFSGLDYDTWIDPVPLGKGLNGTVGTATEGKTALFRPEDFEFKDKIVLELHRYNMQLANTPCPEFKAGWYQQGFQALDSTNPETKYLFPIVLTEWGFGHDDESWNKYTYNQCLIEMATEWKFGWMQWQIGGSYMLRQGTQDFDETWALLDHTWTKIRSQVTIDESIQKMIEALV</sequence>
<reference evidence="7 8" key="1">
    <citation type="submission" date="2017-06" db="EMBL/GenBank/DDBJ databases">
        <title>Draft genome sequence of a variant of Elsinoe murrayae.</title>
        <authorList>
            <person name="Cheng Q."/>
        </authorList>
    </citation>
    <scope>NUCLEOTIDE SEQUENCE [LARGE SCALE GENOMIC DNA]</scope>
    <source>
        <strain evidence="7 8">CQ-2017a</strain>
    </source>
</reference>
<keyword evidence="2 4" id="KW-0378">Hydrolase</keyword>
<evidence type="ECO:0000313" key="7">
    <source>
        <dbReference type="EMBL" id="PNS14783.1"/>
    </source>
</evidence>
<keyword evidence="8" id="KW-1185">Reference proteome</keyword>
<proteinExistence type="inferred from homology"/>
<dbReference type="Gene3D" id="3.20.20.80">
    <property type="entry name" value="Glycosidases"/>
    <property type="match status" value="1"/>
</dbReference>